<dbReference type="HOGENOM" id="CLU_760971_0_0_1"/>
<dbReference type="KEGG" id="pfy:PFICI_06036"/>
<dbReference type="GeneID" id="19271049"/>
<keyword evidence="2" id="KW-1185">Reference proteome</keyword>
<name>W3X4V0_PESFW</name>
<evidence type="ECO:0000313" key="1">
    <source>
        <dbReference type="EMBL" id="ETS81034.1"/>
    </source>
</evidence>
<gene>
    <name evidence="1" type="ORF">PFICI_06036</name>
</gene>
<dbReference type="AlphaFoldDB" id="W3X4V0"/>
<dbReference type="Proteomes" id="UP000030651">
    <property type="component" value="Unassembled WGS sequence"/>
</dbReference>
<organism evidence="1 2">
    <name type="scientific">Pestalotiopsis fici (strain W106-1 / CGMCC3.15140)</name>
    <dbReference type="NCBI Taxonomy" id="1229662"/>
    <lineage>
        <taxon>Eukaryota</taxon>
        <taxon>Fungi</taxon>
        <taxon>Dikarya</taxon>
        <taxon>Ascomycota</taxon>
        <taxon>Pezizomycotina</taxon>
        <taxon>Sordariomycetes</taxon>
        <taxon>Xylariomycetidae</taxon>
        <taxon>Amphisphaeriales</taxon>
        <taxon>Sporocadaceae</taxon>
        <taxon>Pestalotiopsis</taxon>
    </lineage>
</organism>
<evidence type="ECO:0000313" key="2">
    <source>
        <dbReference type="Proteomes" id="UP000030651"/>
    </source>
</evidence>
<dbReference type="RefSeq" id="XP_007832808.1">
    <property type="nucleotide sequence ID" value="XM_007834617.1"/>
</dbReference>
<dbReference type="EMBL" id="KI912112">
    <property type="protein sequence ID" value="ETS81034.1"/>
    <property type="molecule type" value="Genomic_DNA"/>
</dbReference>
<dbReference type="InParanoid" id="W3X4V0"/>
<sequence>MNTNEALSIYQQFHSQGPEGFKTAAQLLADYITTATDTGNAIYFAQEDVLTFSYKSPEAMDNALRIYDQMADLLPPDFKNHYGTGARAAQRGLAMYFEQQIRSINPFVSPEDVGEAVVERDWDFDGPEYSNVTFIRAEVTGQLEKVIQKIVKLRDERSETVIKWAVEGRAHALGVAKAGRGHQAHLPMHFSGLLNPAGMGHGYMSPWSKADFIAGCVGLRGSAKTYLEECSEENRQELLKSWIDGLTEFLLEGDQSADDKHRKFRDGDFHIKYHAAENWKEAGVKQPWSWVSPVATAQACLLVVIEADKFVGCDIIDILAMDTAQSRDLATKYYSDAKFRAGYEQRPRVLDDGAGRENPRVEAS</sequence>
<proteinExistence type="predicted"/>
<accession>W3X4V0</accession>
<reference evidence="2" key="1">
    <citation type="journal article" date="2015" name="BMC Genomics">
        <title>Genomic and transcriptomic analysis of the endophytic fungus Pestalotiopsis fici reveals its lifestyle and high potential for synthesis of natural products.</title>
        <authorList>
            <person name="Wang X."/>
            <person name="Zhang X."/>
            <person name="Liu L."/>
            <person name="Xiang M."/>
            <person name="Wang W."/>
            <person name="Sun X."/>
            <person name="Che Y."/>
            <person name="Guo L."/>
            <person name="Liu G."/>
            <person name="Guo L."/>
            <person name="Wang C."/>
            <person name="Yin W.B."/>
            <person name="Stadler M."/>
            <person name="Zhang X."/>
            <person name="Liu X."/>
        </authorList>
    </citation>
    <scope>NUCLEOTIDE SEQUENCE [LARGE SCALE GENOMIC DNA]</scope>
    <source>
        <strain evidence="2">W106-1 / CGMCC3.15140</strain>
    </source>
</reference>
<protein>
    <submittedName>
        <fullName evidence="1">Uncharacterized protein</fullName>
    </submittedName>
</protein>
<dbReference type="OrthoDB" id="202470at2759"/>
<dbReference type="eggNOG" id="ENOG502TFSC">
    <property type="taxonomic scope" value="Eukaryota"/>
</dbReference>